<feature type="non-terminal residue" evidence="2">
    <location>
        <position position="94"/>
    </location>
</feature>
<evidence type="ECO:0000313" key="2">
    <source>
        <dbReference type="EMBL" id="KAG8223099.1"/>
    </source>
</evidence>
<feature type="compositionally biased region" description="Polar residues" evidence="1">
    <location>
        <begin position="42"/>
        <end position="75"/>
    </location>
</feature>
<organism evidence="2 3">
    <name type="scientific">Ladona fulva</name>
    <name type="common">Scarce chaser dragonfly</name>
    <name type="synonym">Libellula fulva</name>
    <dbReference type="NCBI Taxonomy" id="123851"/>
    <lineage>
        <taxon>Eukaryota</taxon>
        <taxon>Metazoa</taxon>
        <taxon>Ecdysozoa</taxon>
        <taxon>Arthropoda</taxon>
        <taxon>Hexapoda</taxon>
        <taxon>Insecta</taxon>
        <taxon>Pterygota</taxon>
        <taxon>Palaeoptera</taxon>
        <taxon>Odonata</taxon>
        <taxon>Epiprocta</taxon>
        <taxon>Anisoptera</taxon>
        <taxon>Libelluloidea</taxon>
        <taxon>Libellulidae</taxon>
        <taxon>Ladona</taxon>
    </lineage>
</organism>
<reference evidence="2" key="2">
    <citation type="submission" date="2017-10" db="EMBL/GenBank/DDBJ databases">
        <title>Ladona fulva Genome sequencing and assembly.</title>
        <authorList>
            <person name="Murali S."/>
            <person name="Richards S."/>
            <person name="Bandaranaike D."/>
            <person name="Bellair M."/>
            <person name="Blankenburg K."/>
            <person name="Chao H."/>
            <person name="Dinh H."/>
            <person name="Doddapaneni H."/>
            <person name="Dugan-Rocha S."/>
            <person name="Elkadiri S."/>
            <person name="Gnanaolivu R."/>
            <person name="Hernandez B."/>
            <person name="Skinner E."/>
            <person name="Javaid M."/>
            <person name="Lee S."/>
            <person name="Li M."/>
            <person name="Ming W."/>
            <person name="Munidasa M."/>
            <person name="Muniz J."/>
            <person name="Nguyen L."/>
            <person name="Hughes D."/>
            <person name="Osuji N."/>
            <person name="Pu L.-L."/>
            <person name="Puazo M."/>
            <person name="Qu C."/>
            <person name="Quiroz J."/>
            <person name="Raj R."/>
            <person name="Weissenberger G."/>
            <person name="Xin Y."/>
            <person name="Zou X."/>
            <person name="Han Y."/>
            <person name="Worley K."/>
            <person name="Muzny D."/>
            <person name="Gibbs R."/>
        </authorList>
    </citation>
    <scope>NUCLEOTIDE SEQUENCE</scope>
    <source>
        <strain evidence="2">Sampled in the wild</strain>
    </source>
</reference>
<evidence type="ECO:0000313" key="3">
    <source>
        <dbReference type="Proteomes" id="UP000792457"/>
    </source>
</evidence>
<feature type="compositionally biased region" description="Basic residues" evidence="1">
    <location>
        <begin position="1"/>
        <end position="23"/>
    </location>
</feature>
<feature type="region of interest" description="Disordered" evidence="1">
    <location>
        <begin position="42"/>
        <end position="80"/>
    </location>
</feature>
<feature type="region of interest" description="Disordered" evidence="1">
    <location>
        <begin position="1"/>
        <end position="25"/>
    </location>
</feature>
<dbReference type="Proteomes" id="UP000792457">
    <property type="component" value="Unassembled WGS sequence"/>
</dbReference>
<keyword evidence="3" id="KW-1185">Reference proteome</keyword>
<comment type="caution">
    <text evidence="2">The sequence shown here is derived from an EMBL/GenBank/DDBJ whole genome shotgun (WGS) entry which is preliminary data.</text>
</comment>
<name>A0A8K0NX76_LADFU</name>
<proteinExistence type="predicted"/>
<dbReference type="EMBL" id="KZ308152">
    <property type="protein sequence ID" value="KAG8223099.1"/>
    <property type="molecule type" value="Genomic_DNA"/>
</dbReference>
<sequence>SGKTPHKVHGYTPGKIKKKASPKRSKELEIDAMKKLSNEFNEQSNVSALKPSESTYSASTSKTPLYQKNSDSQTGVPVKETFHRAKRQLQALVG</sequence>
<protein>
    <submittedName>
        <fullName evidence="2">Uncharacterized protein</fullName>
    </submittedName>
</protein>
<evidence type="ECO:0000256" key="1">
    <source>
        <dbReference type="SAM" id="MobiDB-lite"/>
    </source>
</evidence>
<gene>
    <name evidence="2" type="ORF">J437_LFUL002047</name>
</gene>
<accession>A0A8K0NX76</accession>
<reference evidence="2" key="1">
    <citation type="submission" date="2013-04" db="EMBL/GenBank/DDBJ databases">
        <authorList>
            <person name="Qu J."/>
            <person name="Murali S.C."/>
            <person name="Bandaranaike D."/>
            <person name="Bellair M."/>
            <person name="Blankenburg K."/>
            <person name="Chao H."/>
            <person name="Dinh H."/>
            <person name="Doddapaneni H."/>
            <person name="Downs B."/>
            <person name="Dugan-Rocha S."/>
            <person name="Elkadiri S."/>
            <person name="Gnanaolivu R.D."/>
            <person name="Hernandez B."/>
            <person name="Javaid M."/>
            <person name="Jayaseelan J.C."/>
            <person name="Lee S."/>
            <person name="Li M."/>
            <person name="Ming W."/>
            <person name="Munidasa M."/>
            <person name="Muniz J."/>
            <person name="Nguyen L."/>
            <person name="Ongeri F."/>
            <person name="Osuji N."/>
            <person name="Pu L.-L."/>
            <person name="Puazo M."/>
            <person name="Qu C."/>
            <person name="Quiroz J."/>
            <person name="Raj R."/>
            <person name="Weissenberger G."/>
            <person name="Xin Y."/>
            <person name="Zou X."/>
            <person name="Han Y."/>
            <person name="Richards S."/>
            <person name="Worley K."/>
            <person name="Muzny D."/>
            <person name="Gibbs R."/>
        </authorList>
    </citation>
    <scope>NUCLEOTIDE SEQUENCE</scope>
    <source>
        <strain evidence="2">Sampled in the wild</strain>
    </source>
</reference>
<dbReference type="AlphaFoldDB" id="A0A8K0NX76"/>
<feature type="non-terminal residue" evidence="2">
    <location>
        <position position="1"/>
    </location>
</feature>